<dbReference type="HAMAP" id="MF_00821">
    <property type="entry name" value="SecB"/>
    <property type="match status" value="1"/>
</dbReference>
<dbReference type="EMBL" id="CP133270">
    <property type="protein sequence ID" value="WVX66316.1"/>
    <property type="molecule type" value="Genomic_DNA"/>
</dbReference>
<evidence type="ECO:0000313" key="8">
    <source>
        <dbReference type="EMBL" id="WVX66316.1"/>
    </source>
</evidence>
<dbReference type="SUPFAM" id="SSF54611">
    <property type="entry name" value="SecB-like"/>
    <property type="match status" value="1"/>
</dbReference>
<keyword evidence="2 6" id="KW-0813">Transport</keyword>
<dbReference type="PANTHER" id="PTHR36918:SF1">
    <property type="entry name" value="PROTEIN-EXPORT PROTEIN SECB"/>
    <property type="match status" value="1"/>
</dbReference>
<evidence type="ECO:0000256" key="6">
    <source>
        <dbReference type="HAMAP-Rule" id="MF_00821"/>
    </source>
</evidence>
<reference evidence="8 9" key="1">
    <citation type="journal article" date="2024" name="Environ. Microbiol.">
        <title>Novel evolutionary insights on the interactions of the Holosporales (Alphaproteobacteria) with eukaryotic hosts from comparative genomics.</title>
        <authorList>
            <person name="Giovannini M."/>
            <person name="Petroni G."/>
            <person name="Castelli M."/>
        </authorList>
    </citation>
    <scope>NUCLEOTIDE SEQUENCE [LARGE SCALE GENOMIC DNA]</scope>
    <source>
        <strain evidence="8 9">US_Bl 15I1</strain>
    </source>
</reference>
<feature type="compositionally biased region" description="Basic and acidic residues" evidence="7">
    <location>
        <begin position="14"/>
        <end position="24"/>
    </location>
</feature>
<dbReference type="NCBIfam" id="TIGR00809">
    <property type="entry name" value="secB"/>
    <property type="match status" value="1"/>
</dbReference>
<comment type="subcellular location">
    <subcellularLocation>
        <location evidence="6">Cytoplasm</location>
    </subcellularLocation>
</comment>
<feature type="region of interest" description="Disordered" evidence="7">
    <location>
        <begin position="1"/>
        <end position="24"/>
    </location>
</feature>
<dbReference type="InterPro" id="IPR003708">
    <property type="entry name" value="SecB"/>
</dbReference>
<keyword evidence="6" id="KW-0963">Cytoplasm</keyword>
<evidence type="ECO:0000256" key="5">
    <source>
        <dbReference type="ARBA" id="ARBA00023186"/>
    </source>
</evidence>
<dbReference type="PRINTS" id="PR01594">
    <property type="entry name" value="SECBCHAPRONE"/>
</dbReference>
<name>A0ABZ2C3S4_9PROT</name>
<organism evidence="8 9">
    <name type="scientific">Candidatus Bealeia paramacronuclearis</name>
    <dbReference type="NCBI Taxonomy" id="1921001"/>
    <lineage>
        <taxon>Bacteria</taxon>
        <taxon>Pseudomonadati</taxon>
        <taxon>Pseudomonadota</taxon>
        <taxon>Alphaproteobacteria</taxon>
        <taxon>Holosporales</taxon>
        <taxon>Holosporaceae</taxon>
        <taxon>Candidatus Bealeia</taxon>
    </lineage>
</organism>
<accession>A0ABZ2C3S4</accession>
<evidence type="ECO:0000313" key="9">
    <source>
        <dbReference type="Proteomes" id="UP001330434"/>
    </source>
</evidence>
<dbReference type="NCBIfam" id="NF004392">
    <property type="entry name" value="PRK05751.1-3"/>
    <property type="match status" value="1"/>
</dbReference>
<keyword evidence="5 6" id="KW-0143">Chaperone</keyword>
<keyword evidence="9" id="KW-1185">Reference proteome</keyword>
<evidence type="ECO:0000256" key="2">
    <source>
        <dbReference type="ARBA" id="ARBA00022448"/>
    </source>
</evidence>
<proteinExistence type="inferred from homology"/>
<dbReference type="Pfam" id="PF02556">
    <property type="entry name" value="SecB"/>
    <property type="match status" value="1"/>
</dbReference>
<keyword evidence="3 6" id="KW-0653">Protein transport</keyword>
<dbReference type="RefSeq" id="WP_331255199.1">
    <property type="nucleotide sequence ID" value="NZ_CP133270.1"/>
</dbReference>
<dbReference type="InterPro" id="IPR035958">
    <property type="entry name" value="SecB-like_sf"/>
</dbReference>
<comment type="subunit">
    <text evidence="6">Homotetramer, a dimer of dimers. One homotetramer interacts with 1 SecA dimer.</text>
</comment>
<dbReference type="Proteomes" id="UP001330434">
    <property type="component" value="Chromosome"/>
</dbReference>
<evidence type="ECO:0000256" key="1">
    <source>
        <dbReference type="ARBA" id="ARBA00009990"/>
    </source>
</evidence>
<keyword evidence="4 6" id="KW-0811">Translocation</keyword>
<gene>
    <name evidence="6" type="primary">secB</name>
    <name evidence="8" type="ORF">Bealeia1_00492</name>
</gene>
<evidence type="ECO:0000256" key="3">
    <source>
        <dbReference type="ARBA" id="ARBA00022927"/>
    </source>
</evidence>
<evidence type="ECO:0000256" key="7">
    <source>
        <dbReference type="SAM" id="MobiDB-lite"/>
    </source>
</evidence>
<sequence>MAKKEKIKNGLDTTEVKETNGLHEAPESAEAALTVVGQYVKDLSFETPNAIKALFQGGDRPHFDINIEAQANHVSEKNFEVGLHVKVNCLRDKESIFILELLYAGLFTIGKDVPEEYIRPILMVECPRILFPFARSIVASTVQEGGFPPLMLTPIDFASLYQQQLARENQEVTQQTQATNA</sequence>
<comment type="function">
    <text evidence="6">One of the proteins required for the normal export of preproteins out of the cell cytoplasm. It is a molecular chaperone that binds to a subset of precursor proteins, maintaining them in a translocation-competent state. It also specifically binds to its receptor SecA.</text>
</comment>
<protein>
    <recommendedName>
        <fullName evidence="6">Protein-export protein SecB</fullName>
    </recommendedName>
</protein>
<dbReference type="PANTHER" id="PTHR36918">
    <property type="match status" value="1"/>
</dbReference>
<dbReference type="Gene3D" id="3.10.420.10">
    <property type="entry name" value="SecB-like"/>
    <property type="match status" value="1"/>
</dbReference>
<comment type="similarity">
    <text evidence="1 6">Belongs to the SecB family.</text>
</comment>
<evidence type="ECO:0000256" key="4">
    <source>
        <dbReference type="ARBA" id="ARBA00023010"/>
    </source>
</evidence>